<keyword evidence="2" id="KW-0472">Membrane</keyword>
<dbReference type="Proteomes" id="UP000318331">
    <property type="component" value="Unassembled WGS sequence"/>
</dbReference>
<dbReference type="Pfam" id="PF12811">
    <property type="entry name" value="BaxI_1"/>
    <property type="match status" value="1"/>
</dbReference>
<dbReference type="EMBL" id="VFPN01000001">
    <property type="protein sequence ID" value="TQM65707.1"/>
    <property type="molecule type" value="Genomic_DNA"/>
</dbReference>
<organism evidence="3 4">
    <name type="scientific">Klugiella xanthotipulae</name>
    <dbReference type="NCBI Taxonomy" id="244735"/>
    <lineage>
        <taxon>Bacteria</taxon>
        <taxon>Bacillati</taxon>
        <taxon>Actinomycetota</taxon>
        <taxon>Actinomycetes</taxon>
        <taxon>Micrococcales</taxon>
        <taxon>Microbacteriaceae</taxon>
        <taxon>Klugiella</taxon>
    </lineage>
</organism>
<keyword evidence="4" id="KW-1185">Reference proteome</keyword>
<evidence type="ECO:0000256" key="2">
    <source>
        <dbReference type="SAM" id="Phobius"/>
    </source>
</evidence>
<dbReference type="AlphaFoldDB" id="A0A543I552"/>
<feature type="transmembrane region" description="Helical" evidence="2">
    <location>
        <begin position="145"/>
        <end position="165"/>
    </location>
</feature>
<feature type="region of interest" description="Disordered" evidence="1">
    <location>
        <begin position="1"/>
        <end position="22"/>
    </location>
</feature>
<sequence>MALDNPAFSRNPALSGSSNTNRTLSADELNRIYSQPAATLNRPGIDQPAVQPTAPQNPFAGSSDPMTYDDTIAKTAGLFAILIAFAVVGWMVPVIAFPAAIAGFVVGLIASFKKVPSVPLYVAYAALEGLFVGGISNFFEGQWSGIVVQAVLGTLSVFAVMLLLFRSGKVRTSAKATKVVLIAMGGYALFSLLNFGMMMFNVPGFQTMFGARDQVIPGTGIPFGIVLGLLAVCLAAYCLVMDFEYIKNGVEARAPRVYGWTGAFGLLVTLVWLYLEILRIIAILRGND</sequence>
<feature type="transmembrane region" description="Helical" evidence="2">
    <location>
        <begin position="76"/>
        <end position="109"/>
    </location>
</feature>
<feature type="compositionally biased region" description="Polar residues" evidence="1">
    <location>
        <begin position="12"/>
        <end position="22"/>
    </location>
</feature>
<protein>
    <submittedName>
        <fullName evidence="3">Putative YccA/Bax inhibitor family protein</fullName>
    </submittedName>
</protein>
<keyword evidence="2" id="KW-1133">Transmembrane helix</keyword>
<gene>
    <name evidence="3" type="ORF">FB466_0519</name>
</gene>
<evidence type="ECO:0000313" key="4">
    <source>
        <dbReference type="Proteomes" id="UP000318331"/>
    </source>
</evidence>
<comment type="caution">
    <text evidence="3">The sequence shown here is derived from an EMBL/GenBank/DDBJ whole genome shotgun (WGS) entry which is preliminary data.</text>
</comment>
<keyword evidence="2" id="KW-0812">Transmembrane</keyword>
<evidence type="ECO:0000256" key="1">
    <source>
        <dbReference type="SAM" id="MobiDB-lite"/>
    </source>
</evidence>
<feature type="transmembrane region" description="Helical" evidence="2">
    <location>
        <begin position="121"/>
        <end position="139"/>
    </location>
</feature>
<dbReference type="RefSeq" id="WP_141915578.1">
    <property type="nucleotide sequence ID" value="NZ_BAAAYS010000001.1"/>
</dbReference>
<accession>A0A543I552</accession>
<dbReference type="PANTHER" id="PTHR41282:SF1">
    <property type="entry name" value="CONSERVED TRANSMEMBRANE PROTEIN-RELATED"/>
    <property type="match status" value="1"/>
</dbReference>
<name>A0A543I552_9MICO</name>
<evidence type="ECO:0000313" key="3">
    <source>
        <dbReference type="EMBL" id="TQM65707.1"/>
    </source>
</evidence>
<feature type="transmembrane region" description="Helical" evidence="2">
    <location>
        <begin position="257"/>
        <end position="275"/>
    </location>
</feature>
<dbReference type="OrthoDB" id="116480at2"/>
<dbReference type="InterPro" id="IPR010539">
    <property type="entry name" value="BaxI_1-like"/>
</dbReference>
<dbReference type="PANTHER" id="PTHR41282">
    <property type="entry name" value="CONSERVED TRANSMEMBRANE PROTEIN-RELATED"/>
    <property type="match status" value="1"/>
</dbReference>
<feature type="transmembrane region" description="Helical" evidence="2">
    <location>
        <begin position="177"/>
        <end position="200"/>
    </location>
</feature>
<feature type="transmembrane region" description="Helical" evidence="2">
    <location>
        <begin position="220"/>
        <end position="245"/>
    </location>
</feature>
<reference evidence="3 4" key="1">
    <citation type="submission" date="2019-06" db="EMBL/GenBank/DDBJ databases">
        <title>Sequencing the genomes of 1000 actinobacteria strains.</title>
        <authorList>
            <person name="Klenk H.-P."/>
        </authorList>
    </citation>
    <scope>NUCLEOTIDE SEQUENCE [LARGE SCALE GENOMIC DNA]</scope>
    <source>
        <strain evidence="3 4">DSM 18031</strain>
    </source>
</reference>
<proteinExistence type="predicted"/>